<evidence type="ECO:0000313" key="6">
    <source>
        <dbReference type="WBParaSite" id="GPLIN_001300900"/>
    </source>
</evidence>
<dbReference type="InterPro" id="IPR036322">
    <property type="entry name" value="WD40_repeat_dom_sf"/>
</dbReference>
<feature type="region of interest" description="Disordered" evidence="3">
    <location>
        <begin position="94"/>
        <end position="122"/>
    </location>
</feature>
<dbReference type="GO" id="GO:0005096">
    <property type="term" value="F:GTPase activator activity"/>
    <property type="evidence" value="ECO:0007669"/>
    <property type="project" value="UniProtKB-KW"/>
</dbReference>
<accession>A0A183CJF3</accession>
<dbReference type="GO" id="GO:0005634">
    <property type="term" value="C:nucleus"/>
    <property type="evidence" value="ECO:0007669"/>
    <property type="project" value="InterPro"/>
</dbReference>
<keyword evidence="2" id="KW-0853">WD repeat</keyword>
<proteinExistence type="predicted"/>
<feature type="compositionally biased region" description="Polar residues" evidence="3">
    <location>
        <begin position="467"/>
        <end position="479"/>
    </location>
</feature>
<reference evidence="5" key="1">
    <citation type="submission" date="2014-05" db="EMBL/GenBank/DDBJ databases">
        <title>The genome and life-stage specific transcriptomes of Globodera pallida elucidate key aspects of plant parasitism by a cyst nematode.</title>
        <authorList>
            <person name="Cotton J.A."/>
            <person name="Lilley C.J."/>
            <person name="Jones L.M."/>
            <person name="Kikuchi T."/>
            <person name="Reid A.J."/>
            <person name="Thorpe P."/>
            <person name="Tsai I.J."/>
            <person name="Beasley H."/>
            <person name="Blok V."/>
            <person name="Cock P.J.A."/>
            <person name="Van den Akker S.E."/>
            <person name="Holroyd N."/>
            <person name="Hunt M."/>
            <person name="Mantelin S."/>
            <person name="Naghra H."/>
            <person name="Pain A."/>
            <person name="Palomares-Rius J.E."/>
            <person name="Zarowiecki M."/>
            <person name="Berriman M."/>
            <person name="Jones J.T."/>
            <person name="Urwin P.E."/>
        </authorList>
    </citation>
    <scope>NUCLEOTIDE SEQUENCE [LARGE SCALE GENOMIC DNA]</scope>
    <source>
        <strain evidence="5">Lindley</strain>
    </source>
</reference>
<evidence type="ECO:0000256" key="3">
    <source>
        <dbReference type="SAM" id="MobiDB-lite"/>
    </source>
</evidence>
<keyword evidence="1" id="KW-0343">GTPase activation</keyword>
<dbReference type="PANTHER" id="PTHR10063:SF11">
    <property type="entry name" value="RHO GTPASE-ACTIVATING PROTEIN CG5521-RELATED"/>
    <property type="match status" value="1"/>
</dbReference>
<dbReference type="GO" id="GO:0051056">
    <property type="term" value="P:regulation of small GTPase mediated signal transduction"/>
    <property type="evidence" value="ECO:0007669"/>
    <property type="project" value="InterPro"/>
</dbReference>
<feature type="compositionally biased region" description="Low complexity" evidence="3">
    <location>
        <begin position="43"/>
        <end position="55"/>
    </location>
</feature>
<dbReference type="InterPro" id="IPR035974">
    <property type="entry name" value="Rap/Ran-GAP_sf"/>
</dbReference>
<dbReference type="AlphaFoldDB" id="A0A183CJF3"/>
<dbReference type="Pfam" id="PF00400">
    <property type="entry name" value="WD40"/>
    <property type="match status" value="2"/>
</dbReference>
<evidence type="ECO:0000256" key="2">
    <source>
        <dbReference type="PROSITE-ProRule" id="PRU00221"/>
    </source>
</evidence>
<evidence type="ECO:0000313" key="5">
    <source>
        <dbReference type="Proteomes" id="UP000050741"/>
    </source>
</evidence>
<reference evidence="6" key="2">
    <citation type="submission" date="2016-06" db="UniProtKB">
        <authorList>
            <consortium name="WormBaseParasite"/>
        </authorList>
    </citation>
    <scope>IDENTIFICATION</scope>
</reference>
<feature type="region of interest" description="Disordered" evidence="3">
    <location>
        <begin position="520"/>
        <end position="549"/>
    </location>
</feature>
<feature type="domain" description="Rap-GAP" evidence="4">
    <location>
        <begin position="562"/>
        <end position="875"/>
    </location>
</feature>
<evidence type="ECO:0000256" key="1">
    <source>
        <dbReference type="ARBA" id="ARBA00022468"/>
    </source>
</evidence>
<dbReference type="PROSITE" id="PS50082">
    <property type="entry name" value="WD_REPEATS_2"/>
    <property type="match status" value="1"/>
</dbReference>
<dbReference type="InterPro" id="IPR000331">
    <property type="entry name" value="Rap/Ran_GAP_dom"/>
</dbReference>
<keyword evidence="5" id="KW-1185">Reference proteome</keyword>
<dbReference type="SUPFAM" id="SSF111347">
    <property type="entry name" value="Rap/Ran-GAP"/>
    <property type="match status" value="1"/>
</dbReference>
<dbReference type="PANTHER" id="PTHR10063">
    <property type="entry name" value="TUBERIN"/>
    <property type="match status" value="1"/>
</dbReference>
<dbReference type="Pfam" id="PF02145">
    <property type="entry name" value="Rap_GAP"/>
    <property type="match status" value="1"/>
</dbReference>
<organism evidence="5 6">
    <name type="scientific">Globodera pallida</name>
    <name type="common">Potato cyst nematode worm</name>
    <name type="synonym">Heterodera pallida</name>
    <dbReference type="NCBI Taxonomy" id="36090"/>
    <lineage>
        <taxon>Eukaryota</taxon>
        <taxon>Metazoa</taxon>
        <taxon>Ecdysozoa</taxon>
        <taxon>Nematoda</taxon>
        <taxon>Chromadorea</taxon>
        <taxon>Rhabditida</taxon>
        <taxon>Tylenchina</taxon>
        <taxon>Tylenchomorpha</taxon>
        <taxon>Tylenchoidea</taxon>
        <taxon>Heteroderidae</taxon>
        <taxon>Heteroderinae</taxon>
        <taxon>Globodera</taxon>
    </lineage>
</organism>
<protein>
    <submittedName>
        <fullName evidence="6">Rap-GAP domain-containing protein</fullName>
    </submittedName>
</protein>
<dbReference type="InterPro" id="IPR001680">
    <property type="entry name" value="WD40_rpt"/>
</dbReference>
<feature type="region of interest" description="Disordered" evidence="3">
    <location>
        <begin position="35"/>
        <end position="70"/>
    </location>
</feature>
<dbReference type="Gene3D" id="3.40.50.11210">
    <property type="entry name" value="Rap/Ran-GAP"/>
    <property type="match status" value="1"/>
</dbReference>
<feature type="region of interest" description="Disordered" evidence="3">
    <location>
        <begin position="467"/>
        <end position="493"/>
    </location>
</feature>
<dbReference type="InterPro" id="IPR015943">
    <property type="entry name" value="WD40/YVTN_repeat-like_dom_sf"/>
</dbReference>
<feature type="repeat" description="WD" evidence="2">
    <location>
        <begin position="196"/>
        <end position="237"/>
    </location>
</feature>
<dbReference type="SMART" id="SM00320">
    <property type="entry name" value="WD40"/>
    <property type="match status" value="2"/>
</dbReference>
<evidence type="ECO:0000259" key="4">
    <source>
        <dbReference type="PROSITE" id="PS50085"/>
    </source>
</evidence>
<name>A0A183CJF3_GLOPA</name>
<dbReference type="Gene3D" id="2.130.10.10">
    <property type="entry name" value="YVTN repeat-like/Quinoprotein amine dehydrogenase"/>
    <property type="match status" value="1"/>
</dbReference>
<dbReference type="PROSITE" id="PS50085">
    <property type="entry name" value="RAPGAP"/>
    <property type="match status" value="1"/>
</dbReference>
<sequence length="925" mass="103723">VAHVDIDSVGRQCAAVTNRGNLFLWDVSHTGMMQPNGPPFYLQQPHQQQQFVDQQRQGDKENGGEQLTEEQSVLLPPLAPPPTADLNLFQFPTNQQQQHHHRDGAENRQPPRHVHQQSMHLPPPQLPHVMHHRQLHAATQQPIPQHHPLQPVVVPQQPSAAVAATVPPPLVQVQPIRPSPPPPLSLINSANKYTKVRAHQTFALKCRFRPDGLAVATTSADQSAKLWSCNTHKLLNSYSVPGNKWVWDCAFTNDSKFMVTASSDGMLRMGNVTDTFLNKMLRKKPYQDLQNSLNRFTDLGRDPVSRAKHFRSAYESLNVQERRQLFEGFSFEIFHLIDALFLAHYDSAVVDPQTIADVESALWILEQALCSAPELVGKGWQKNGIEFVLKMALHPDNVLAVRKLAIRLFLIWYQELASFGQTTRCLDTVFKCCLPHFPLRSRAQSEQILMSYCEGASISVDDVSAPSAGTANANNSSKNGLRHQSAASSSGAVDVRPARALPIVQPEYVESVGGSAVNSQQLLQPQQQQQQHSSASSSSSSPTNSSNKLSFRERAQSLQIYLDKFLEYTTRETIKIDWADPSRRMECANFMLDRVIVSYIYEVFPDAEANGVDVFGGWEGTLAGEEEEDGSEQDGIVPPMLDTVDPIIIARYWLIRWIINIASESKFNANANGRAAPPPGLALFKQALFSSQRATNVLLTLMREAFRLPLACCIVIQKVLDLLRHWLLQREFPPFVESGLLVPYYCSANTELIFHVSTLLNGDNTQRLKHLGNDEVHVVWSENNSKPYRRDLIATRFCDVLIVLYLASPVLLRVHIEVQDPRLQFGPLFDGACIHVLQAASLVRETVLNASRAYRNLRVECDRPNKHREKVFREKKQMLTHHPLASALVRLLLHPKMSSSNGSTRRRGGGQEGRRGIIDENQGIA</sequence>
<dbReference type="Proteomes" id="UP000050741">
    <property type="component" value="Unassembled WGS sequence"/>
</dbReference>
<dbReference type="SUPFAM" id="SSF50978">
    <property type="entry name" value="WD40 repeat-like"/>
    <property type="match status" value="1"/>
</dbReference>
<dbReference type="WBParaSite" id="GPLIN_001300900">
    <property type="protein sequence ID" value="GPLIN_001300900"/>
    <property type="gene ID" value="GPLIN_001300900"/>
</dbReference>
<feature type="region of interest" description="Disordered" evidence="3">
    <location>
        <begin position="897"/>
        <end position="925"/>
    </location>
</feature>
<dbReference type="GO" id="GO:0005737">
    <property type="term" value="C:cytoplasm"/>
    <property type="evidence" value="ECO:0007669"/>
    <property type="project" value="TreeGrafter"/>
</dbReference>
<dbReference type="InterPro" id="IPR027107">
    <property type="entry name" value="Tuberin/Ral-act_asu"/>
</dbReference>